<dbReference type="PANTHER" id="PTHR30093:SF2">
    <property type="entry name" value="TYPE II SECRETION SYSTEM PROTEIN H"/>
    <property type="match status" value="1"/>
</dbReference>
<dbReference type="Gene3D" id="3.30.700.10">
    <property type="entry name" value="Glycoprotein, Type 4 Pilin"/>
    <property type="match status" value="1"/>
</dbReference>
<evidence type="ECO:0000259" key="1">
    <source>
        <dbReference type="Pfam" id="PF07596"/>
    </source>
</evidence>
<reference evidence="2" key="1">
    <citation type="submission" date="2024-05" db="EMBL/GenBank/DDBJ databases">
        <title>Planctomycetes of the genus Singulisphaera possess chitinolytic capabilities.</title>
        <authorList>
            <person name="Ivanova A."/>
        </authorList>
    </citation>
    <scope>NUCLEOTIDE SEQUENCE</scope>
    <source>
        <strain evidence="2">Ch08T</strain>
    </source>
</reference>
<dbReference type="SUPFAM" id="SSF54523">
    <property type="entry name" value="Pili subunits"/>
    <property type="match status" value="1"/>
</dbReference>
<protein>
    <submittedName>
        <fullName evidence="2">DUF1559 domain-containing protein</fullName>
    </submittedName>
</protein>
<dbReference type="AlphaFoldDB" id="A0AAU7CM92"/>
<dbReference type="NCBIfam" id="TIGR04294">
    <property type="entry name" value="pre_pil_HX9DG"/>
    <property type="match status" value="1"/>
</dbReference>
<dbReference type="Pfam" id="PF07963">
    <property type="entry name" value="N_methyl"/>
    <property type="match status" value="1"/>
</dbReference>
<dbReference type="InterPro" id="IPR027558">
    <property type="entry name" value="Pre_pil_HX9DG_C"/>
</dbReference>
<evidence type="ECO:0000313" key="2">
    <source>
        <dbReference type="EMBL" id="XBH06544.1"/>
    </source>
</evidence>
<dbReference type="RefSeq" id="WP_406699394.1">
    <property type="nucleotide sequence ID" value="NZ_CP155447.1"/>
</dbReference>
<name>A0AAU7CM92_9BACT</name>
<dbReference type="Pfam" id="PF07596">
    <property type="entry name" value="SBP_bac_10"/>
    <property type="match status" value="1"/>
</dbReference>
<dbReference type="EMBL" id="CP155447">
    <property type="protein sequence ID" value="XBH06544.1"/>
    <property type="molecule type" value="Genomic_DNA"/>
</dbReference>
<proteinExistence type="predicted"/>
<dbReference type="InterPro" id="IPR012902">
    <property type="entry name" value="N_methyl_site"/>
</dbReference>
<dbReference type="InterPro" id="IPR045584">
    <property type="entry name" value="Pilin-like"/>
</dbReference>
<organism evidence="2">
    <name type="scientific">Singulisphaera sp. Ch08</name>
    <dbReference type="NCBI Taxonomy" id="3120278"/>
    <lineage>
        <taxon>Bacteria</taxon>
        <taxon>Pseudomonadati</taxon>
        <taxon>Planctomycetota</taxon>
        <taxon>Planctomycetia</taxon>
        <taxon>Isosphaerales</taxon>
        <taxon>Isosphaeraceae</taxon>
        <taxon>Singulisphaera</taxon>
    </lineage>
</organism>
<dbReference type="PROSITE" id="PS00409">
    <property type="entry name" value="PROKAR_NTER_METHYL"/>
    <property type="match status" value="1"/>
</dbReference>
<gene>
    <name evidence="2" type="ORF">V5E97_11045</name>
</gene>
<dbReference type="InterPro" id="IPR011453">
    <property type="entry name" value="DUF1559"/>
</dbReference>
<dbReference type="PANTHER" id="PTHR30093">
    <property type="entry name" value="GENERAL SECRETION PATHWAY PROTEIN G"/>
    <property type="match status" value="1"/>
</dbReference>
<dbReference type="NCBIfam" id="TIGR02532">
    <property type="entry name" value="IV_pilin_GFxxxE"/>
    <property type="match status" value="1"/>
</dbReference>
<sequence length="348" mass="37073">MTTGCMERPRHRGFTLIELLVVIAIIGLLIALLLPAVQAAREGARRAQCANQLKQLGLAVHGYCDINIALPPAAATGPEWSNNFSMKARILPFLEQAALFDSLNMSFFQESPQNATNLTTLVSVFLCPSDGNVPCGTYPVSGLAPRQVGYTSYPNNLGTTPTNNGGQFDGPAYFMGAASLPSLARLAPIVTLAGITDGTANTALWSEMVRGKNGTMIEGPNQVYRMALSPPATNLYVPLDTYLNACKNATTLAEFDYKGRIWGTDFAAQGGGYSHIMTPNWKACLFQSQSLPLEYSTVCVGASSFHPGGVNVGFLDGSVRFIKNSVNPQAWWGIATKAGGEVIDPSAL</sequence>
<accession>A0AAU7CM92</accession>
<feature type="domain" description="DUF1559" evidence="1">
    <location>
        <begin position="38"/>
        <end position="329"/>
    </location>
</feature>